<reference evidence="1" key="1">
    <citation type="journal article" date="2015" name="Nature">
        <title>Complex archaea that bridge the gap between prokaryotes and eukaryotes.</title>
        <authorList>
            <person name="Spang A."/>
            <person name="Saw J.H."/>
            <person name="Jorgensen S.L."/>
            <person name="Zaremba-Niedzwiedzka K."/>
            <person name="Martijn J."/>
            <person name="Lind A.E."/>
            <person name="van Eijk R."/>
            <person name="Schleper C."/>
            <person name="Guy L."/>
            <person name="Ettema T.J."/>
        </authorList>
    </citation>
    <scope>NUCLEOTIDE SEQUENCE</scope>
</reference>
<proteinExistence type="predicted"/>
<organism evidence="1">
    <name type="scientific">marine sediment metagenome</name>
    <dbReference type="NCBI Taxonomy" id="412755"/>
    <lineage>
        <taxon>unclassified sequences</taxon>
        <taxon>metagenomes</taxon>
        <taxon>ecological metagenomes</taxon>
    </lineage>
</organism>
<sequence>MKIKTWHEPWGRGAENRKSLYNKHLRARGGSKTMKII</sequence>
<name>A0A0F9CZ05_9ZZZZ</name>
<accession>A0A0F9CZ05</accession>
<feature type="non-terminal residue" evidence="1">
    <location>
        <position position="37"/>
    </location>
</feature>
<dbReference type="EMBL" id="LAZR01044259">
    <property type="protein sequence ID" value="KKL05098.1"/>
    <property type="molecule type" value="Genomic_DNA"/>
</dbReference>
<gene>
    <name evidence="1" type="ORF">LCGC14_2609470</name>
</gene>
<dbReference type="AlphaFoldDB" id="A0A0F9CZ05"/>
<comment type="caution">
    <text evidence="1">The sequence shown here is derived from an EMBL/GenBank/DDBJ whole genome shotgun (WGS) entry which is preliminary data.</text>
</comment>
<protein>
    <submittedName>
        <fullName evidence="1">Uncharacterized protein</fullName>
    </submittedName>
</protein>
<evidence type="ECO:0000313" key="1">
    <source>
        <dbReference type="EMBL" id="KKL05098.1"/>
    </source>
</evidence>